<dbReference type="Pfam" id="PF13280">
    <property type="entry name" value="WYL"/>
    <property type="match status" value="1"/>
</dbReference>
<dbReference type="InterPro" id="IPR051534">
    <property type="entry name" value="CBASS_pafABC_assoc_protein"/>
</dbReference>
<dbReference type="InterPro" id="IPR036390">
    <property type="entry name" value="WH_DNA-bd_sf"/>
</dbReference>
<evidence type="ECO:0000259" key="2">
    <source>
        <dbReference type="Pfam" id="PF13280"/>
    </source>
</evidence>
<reference evidence="4" key="1">
    <citation type="submission" date="2016-07" db="EMBL/GenBank/DDBJ databases">
        <title>Phaeobacter portensis sp. nov., a tropodithietic acid producing bacterium isolated from a German harbor.</title>
        <authorList>
            <person name="Freese H.M."/>
            <person name="Bunk B."/>
            <person name="Breider S."/>
            <person name="Brinkhoff T."/>
        </authorList>
    </citation>
    <scope>NUCLEOTIDE SEQUENCE [LARGE SCALE GENOMIC DNA]</scope>
    <source>
        <strain evidence="4">P97</strain>
    </source>
</reference>
<dbReference type="InterPro" id="IPR013196">
    <property type="entry name" value="HTH_11"/>
</dbReference>
<dbReference type="InterPro" id="IPR036388">
    <property type="entry name" value="WH-like_DNA-bd_sf"/>
</dbReference>
<dbReference type="Pfam" id="PF08279">
    <property type="entry name" value="HTH_11"/>
    <property type="match status" value="1"/>
</dbReference>
<dbReference type="RefSeq" id="WP_072503817.1">
    <property type="nucleotide sequence ID" value="NZ_CP016364.1"/>
</dbReference>
<accession>A0A1L3I1T1</accession>
<evidence type="ECO:0000313" key="3">
    <source>
        <dbReference type="EMBL" id="APG46048.1"/>
    </source>
</evidence>
<name>A0A1L3I1T1_9RHOB</name>
<organism evidence="3 4">
    <name type="scientific">Phaeobacter porticola</name>
    <dbReference type="NCBI Taxonomy" id="1844006"/>
    <lineage>
        <taxon>Bacteria</taxon>
        <taxon>Pseudomonadati</taxon>
        <taxon>Pseudomonadota</taxon>
        <taxon>Alphaproteobacteria</taxon>
        <taxon>Rhodobacterales</taxon>
        <taxon>Roseobacteraceae</taxon>
        <taxon>Phaeobacter</taxon>
    </lineage>
</organism>
<dbReference type="PANTHER" id="PTHR34580">
    <property type="match status" value="1"/>
</dbReference>
<gene>
    <name evidence="3" type="ORF">PhaeoP97_00604</name>
</gene>
<dbReference type="Proteomes" id="UP000183859">
    <property type="component" value="Chromosome"/>
</dbReference>
<protein>
    <submittedName>
        <fullName evidence="3">Putative helix-turn-helix protein</fullName>
    </submittedName>
</protein>
<evidence type="ECO:0000313" key="4">
    <source>
        <dbReference type="Proteomes" id="UP000183859"/>
    </source>
</evidence>
<dbReference type="InterPro" id="IPR026881">
    <property type="entry name" value="WYL_dom"/>
</dbReference>
<dbReference type="EMBL" id="CP016364">
    <property type="protein sequence ID" value="APG46048.1"/>
    <property type="molecule type" value="Genomic_DNA"/>
</dbReference>
<evidence type="ECO:0000259" key="1">
    <source>
        <dbReference type="Pfam" id="PF08279"/>
    </source>
</evidence>
<proteinExistence type="predicted"/>
<dbReference type="OrthoDB" id="9807255at2"/>
<dbReference type="KEGG" id="php:PhaeoP97_00604"/>
<dbReference type="AlphaFoldDB" id="A0A1L3I1T1"/>
<sequence>MERTGRLFEVIQILRAASAPIRAEDLAEKLEVSKRTIYRDIAALQGMRTPIEGEAGIGYMLRKGYDLPPLNFDEEELEALYVGLSLLMRTGDGALQEAAIRVCRKVMECRSPGDRLQVAPWGGPPQDDPEQGCVSKGLLRQAVRESRKLQLTYLGPDSGETRRVLRPLALIYNVETTLLAAWCELRGGFRHFRTDRMLCADLLDDSFATEADMLRKLWIDQGGGVFGDEEGVAST</sequence>
<dbReference type="Gene3D" id="1.10.10.10">
    <property type="entry name" value="Winged helix-like DNA-binding domain superfamily/Winged helix DNA-binding domain"/>
    <property type="match status" value="1"/>
</dbReference>
<feature type="domain" description="WYL" evidence="2">
    <location>
        <begin position="138"/>
        <end position="199"/>
    </location>
</feature>
<dbReference type="STRING" id="1844006.PhaeoP97_00604"/>
<feature type="domain" description="Helix-turn-helix type 11" evidence="1">
    <location>
        <begin position="6"/>
        <end position="59"/>
    </location>
</feature>
<dbReference type="PROSITE" id="PS52050">
    <property type="entry name" value="WYL"/>
    <property type="match status" value="1"/>
</dbReference>
<dbReference type="PANTHER" id="PTHR34580:SF3">
    <property type="entry name" value="PROTEIN PAFB"/>
    <property type="match status" value="1"/>
</dbReference>
<dbReference type="SUPFAM" id="SSF46785">
    <property type="entry name" value="Winged helix' DNA-binding domain"/>
    <property type="match status" value="1"/>
</dbReference>
<keyword evidence="4" id="KW-1185">Reference proteome</keyword>